<dbReference type="InterPro" id="IPR013024">
    <property type="entry name" value="GGCT-like"/>
</dbReference>
<feature type="binding site" evidence="13">
    <location>
        <position position="318"/>
    </location>
    <ligand>
        <name>Mg(2+)</name>
        <dbReference type="ChEBI" id="CHEBI:18420"/>
        <label>1</label>
    </ligand>
</feature>
<comment type="cofactor">
    <cofactor evidence="1 13">
        <name>Mg(2+)</name>
        <dbReference type="ChEBI" id="CHEBI:18420"/>
    </cofactor>
</comment>
<dbReference type="EMBL" id="PVTP01000003">
    <property type="protein sequence ID" value="PRY78691.1"/>
    <property type="molecule type" value="Genomic_DNA"/>
</dbReference>
<evidence type="ECO:0000256" key="11">
    <source>
        <dbReference type="ARBA" id="ARBA00033056"/>
    </source>
</evidence>
<dbReference type="PROSITE" id="PS00893">
    <property type="entry name" value="NUDIX_BOX"/>
    <property type="match status" value="1"/>
</dbReference>
<evidence type="ECO:0000256" key="6">
    <source>
        <dbReference type="ARBA" id="ARBA00022801"/>
    </source>
</evidence>
<dbReference type="InterPro" id="IPR004385">
    <property type="entry name" value="NDP_pyrophosphatase"/>
</dbReference>
<dbReference type="GO" id="GO:0019144">
    <property type="term" value="F:ADP-sugar diphosphatase activity"/>
    <property type="evidence" value="ECO:0007669"/>
    <property type="project" value="TreeGrafter"/>
</dbReference>
<dbReference type="PANTHER" id="PTHR11839">
    <property type="entry name" value="UDP/ADP-SUGAR PYROPHOSPHATASE"/>
    <property type="match status" value="1"/>
</dbReference>
<comment type="catalytic activity">
    <reaction evidence="12">
        <text>ADP-D-ribose + H2O = D-ribose 5-phosphate + AMP + 2 H(+)</text>
        <dbReference type="Rhea" id="RHEA:10412"/>
        <dbReference type="ChEBI" id="CHEBI:15377"/>
        <dbReference type="ChEBI" id="CHEBI:15378"/>
        <dbReference type="ChEBI" id="CHEBI:57967"/>
        <dbReference type="ChEBI" id="CHEBI:78346"/>
        <dbReference type="ChEBI" id="CHEBI:456215"/>
        <dbReference type="EC" id="3.6.1.13"/>
    </reaction>
</comment>
<evidence type="ECO:0000256" key="7">
    <source>
        <dbReference type="ARBA" id="ARBA00022842"/>
    </source>
</evidence>
<evidence type="ECO:0000256" key="2">
    <source>
        <dbReference type="ARBA" id="ARBA00007482"/>
    </source>
</evidence>
<evidence type="ECO:0000256" key="3">
    <source>
        <dbReference type="ARBA" id="ARBA00012453"/>
    </source>
</evidence>
<feature type="binding site" evidence="13">
    <location>
        <position position="265"/>
    </location>
    <ligand>
        <name>Mg(2+)</name>
        <dbReference type="ChEBI" id="CHEBI:18420"/>
        <label>1</label>
    </ligand>
</feature>
<dbReference type="GO" id="GO:0006753">
    <property type="term" value="P:nucleoside phosphate metabolic process"/>
    <property type="evidence" value="ECO:0007669"/>
    <property type="project" value="TreeGrafter"/>
</dbReference>
<dbReference type="GO" id="GO:0005829">
    <property type="term" value="C:cytosol"/>
    <property type="evidence" value="ECO:0007669"/>
    <property type="project" value="TreeGrafter"/>
</dbReference>
<dbReference type="GO" id="GO:0019693">
    <property type="term" value="P:ribose phosphate metabolic process"/>
    <property type="evidence" value="ECO:0007669"/>
    <property type="project" value="TreeGrafter"/>
</dbReference>
<dbReference type="InterPro" id="IPR009288">
    <property type="entry name" value="AIG2-like_dom"/>
</dbReference>
<keyword evidence="7 13" id="KW-0460">Magnesium</keyword>
<evidence type="ECO:0000256" key="8">
    <source>
        <dbReference type="ARBA" id="ARBA00025164"/>
    </source>
</evidence>
<dbReference type="PANTHER" id="PTHR11839:SF5">
    <property type="entry name" value="ADP-RIBOSE PYROPHOSPHATASE"/>
    <property type="match status" value="1"/>
</dbReference>
<gene>
    <name evidence="16" type="ORF">CLV80_10313</name>
</gene>
<evidence type="ECO:0000256" key="12">
    <source>
        <dbReference type="ARBA" id="ARBA00049546"/>
    </source>
</evidence>
<dbReference type="PROSITE" id="PS51462">
    <property type="entry name" value="NUDIX"/>
    <property type="match status" value="1"/>
</dbReference>
<dbReference type="SUPFAM" id="SSF55811">
    <property type="entry name" value="Nudix"/>
    <property type="match status" value="1"/>
</dbReference>
<protein>
    <recommendedName>
        <fullName evidence="4">ADP-ribose pyrophosphatase</fullName>
        <ecNumber evidence="3">3.6.1.13</ecNumber>
    </recommendedName>
    <alternativeName>
        <fullName evidence="9">ADP-ribose diphosphatase</fullName>
    </alternativeName>
    <alternativeName>
        <fullName evidence="11">ADP-ribose phosphohydrolase</fullName>
    </alternativeName>
    <alternativeName>
        <fullName evidence="10">Adenosine diphosphoribose pyrophosphatase</fullName>
    </alternativeName>
</protein>
<dbReference type="AlphaFoldDB" id="A0A2T0W105"/>
<dbReference type="InterPro" id="IPR015797">
    <property type="entry name" value="NUDIX_hydrolase-like_dom_sf"/>
</dbReference>
<dbReference type="InterPro" id="IPR020084">
    <property type="entry name" value="NUDIX_hydrolase_CS"/>
</dbReference>
<evidence type="ECO:0000256" key="14">
    <source>
        <dbReference type="PIRSR" id="PIRSR604385-3"/>
    </source>
</evidence>
<dbReference type="Gene3D" id="3.90.79.10">
    <property type="entry name" value="Nucleoside Triphosphate Pyrophosphohydrolase"/>
    <property type="match status" value="1"/>
</dbReference>
<keyword evidence="5 13" id="KW-0479">Metal-binding</keyword>
<dbReference type="CDD" id="cd24155">
    <property type="entry name" value="NUDIX_ADPRase"/>
    <property type="match status" value="1"/>
</dbReference>
<dbReference type="GO" id="GO:0047631">
    <property type="term" value="F:ADP-ribose diphosphatase activity"/>
    <property type="evidence" value="ECO:0007669"/>
    <property type="project" value="UniProtKB-EC"/>
</dbReference>
<feature type="domain" description="Nudix hydrolase" evidence="15">
    <location>
        <begin position="207"/>
        <end position="347"/>
    </location>
</feature>
<feature type="binding site" evidence="13">
    <location>
        <position position="249"/>
    </location>
    <ligand>
        <name>Mg(2+)</name>
        <dbReference type="ChEBI" id="CHEBI:18420"/>
        <label>1</label>
    </ligand>
</feature>
<sequence length="362" mass="40282">MSPELFRAVSGRSGSSYLTARLDGYTRHTVDGDVVPFIAPEGTGQVTGLVWLDVSEAQLSRLSLYEGAFGYELLPISVIGPDGVLEVMCYMPPAGITASQTPWSLAEWEKTHLAPALLAADELYSHVPLPGPETLRRMWPMIETRAWAKHRVRVAPATVRHDAKQSDVLVVSKRPPMGEFFRLQNIDVHHRTFDGGRSDTLNREAFLVVDAAMVLPYDAKRDKVLLIEQFRVGPAMRHDPNPWMLEPIAGIIDARETPEQAAHREAEEEAGLKISHLEPIGEFYASPGANTDYFYTYIGLCELLADAPYFGGLADEGEDIRLHPMRFDDAIALADSGEIQVGPLLLMLNWLARHRDRLRSMA</sequence>
<keyword evidence="17" id="KW-1185">Reference proteome</keyword>
<evidence type="ECO:0000256" key="1">
    <source>
        <dbReference type="ARBA" id="ARBA00001946"/>
    </source>
</evidence>
<accession>A0A2T0W105</accession>
<dbReference type="InterPro" id="IPR000086">
    <property type="entry name" value="NUDIX_hydrolase_dom"/>
</dbReference>
<feature type="binding site" evidence="13">
    <location>
        <position position="269"/>
    </location>
    <ligand>
        <name>Mg(2+)</name>
        <dbReference type="ChEBI" id="CHEBI:18420"/>
        <label>1</label>
    </ligand>
</feature>
<dbReference type="GO" id="GO:0046872">
    <property type="term" value="F:metal ion binding"/>
    <property type="evidence" value="ECO:0007669"/>
    <property type="project" value="UniProtKB-KW"/>
</dbReference>
<reference evidence="16 17" key="1">
    <citation type="submission" date="2018-03" db="EMBL/GenBank/DDBJ databases">
        <title>Genomic Encyclopedia of Archaeal and Bacterial Type Strains, Phase II (KMG-II): from individual species to whole genera.</title>
        <authorList>
            <person name="Goeker M."/>
        </authorList>
    </citation>
    <scope>NUCLEOTIDE SEQUENCE [LARGE SCALE GENOMIC DNA]</scope>
    <source>
        <strain evidence="16 17">DSM 101533</strain>
    </source>
</reference>
<evidence type="ECO:0000259" key="15">
    <source>
        <dbReference type="PROSITE" id="PS51462"/>
    </source>
</evidence>
<evidence type="ECO:0000256" key="5">
    <source>
        <dbReference type="ARBA" id="ARBA00022723"/>
    </source>
</evidence>
<evidence type="ECO:0000313" key="17">
    <source>
        <dbReference type="Proteomes" id="UP000238007"/>
    </source>
</evidence>
<evidence type="ECO:0000256" key="4">
    <source>
        <dbReference type="ARBA" id="ARBA00013297"/>
    </source>
</evidence>
<organism evidence="16 17">
    <name type="scientific">Yoonia maritima</name>
    <dbReference type="NCBI Taxonomy" id="1435347"/>
    <lineage>
        <taxon>Bacteria</taxon>
        <taxon>Pseudomonadati</taxon>
        <taxon>Pseudomonadota</taxon>
        <taxon>Alphaproteobacteria</taxon>
        <taxon>Rhodobacterales</taxon>
        <taxon>Paracoccaceae</taxon>
        <taxon>Yoonia</taxon>
    </lineage>
</organism>
<dbReference type="EC" id="3.6.1.13" evidence="3"/>
<dbReference type="Pfam" id="PF00293">
    <property type="entry name" value="NUDIX"/>
    <property type="match status" value="1"/>
</dbReference>
<feature type="short sequence motif" description="Nudix box" evidence="14">
    <location>
        <begin position="250"/>
        <end position="272"/>
    </location>
</feature>
<dbReference type="Proteomes" id="UP000238007">
    <property type="component" value="Unassembled WGS sequence"/>
</dbReference>
<comment type="similarity">
    <text evidence="2">Belongs to the Nudix hydrolase family. NudF subfamily.</text>
</comment>
<name>A0A2T0W105_9RHOB</name>
<evidence type="ECO:0000256" key="10">
    <source>
        <dbReference type="ARBA" id="ARBA00030308"/>
    </source>
</evidence>
<dbReference type="CDD" id="cd06661">
    <property type="entry name" value="GGCT_like"/>
    <property type="match status" value="1"/>
</dbReference>
<dbReference type="Pfam" id="PF06094">
    <property type="entry name" value="GGACT"/>
    <property type="match status" value="1"/>
</dbReference>
<comment type="function">
    <text evidence="8">Acts on ADP-mannose and ADP-glucose as well as ADP-ribose. Prevents glycogen biosynthesis. The reaction catalyzed by this enzyme is a limiting step of the gluconeogenic process.</text>
</comment>
<dbReference type="NCBIfam" id="TIGR00052">
    <property type="entry name" value="nudix-type nucleoside diphosphatase, YffH/AdpP family"/>
    <property type="match status" value="1"/>
</dbReference>
<comment type="caution">
    <text evidence="16">The sequence shown here is derived from an EMBL/GenBank/DDBJ whole genome shotgun (WGS) entry which is preliminary data.</text>
</comment>
<proteinExistence type="inferred from homology"/>
<evidence type="ECO:0000256" key="13">
    <source>
        <dbReference type="PIRSR" id="PIRSR604385-2"/>
    </source>
</evidence>
<evidence type="ECO:0000313" key="16">
    <source>
        <dbReference type="EMBL" id="PRY78691.1"/>
    </source>
</evidence>
<evidence type="ECO:0000256" key="9">
    <source>
        <dbReference type="ARBA" id="ARBA00030162"/>
    </source>
</evidence>
<keyword evidence="6" id="KW-0378">Hydrolase</keyword>
<dbReference type="Gene3D" id="3.10.490.10">
    <property type="entry name" value="Gamma-glutamyl cyclotransferase-like"/>
    <property type="match status" value="1"/>
</dbReference>